<proteinExistence type="predicted"/>
<evidence type="ECO:0000313" key="3">
    <source>
        <dbReference type="WBParaSite" id="jg19166"/>
    </source>
</evidence>
<dbReference type="AlphaFoldDB" id="A0A915DGD3"/>
<feature type="compositionally biased region" description="Basic and acidic residues" evidence="1">
    <location>
        <begin position="119"/>
        <end position="134"/>
    </location>
</feature>
<keyword evidence="2" id="KW-1185">Reference proteome</keyword>
<feature type="compositionally biased region" description="Polar residues" evidence="1">
    <location>
        <begin position="92"/>
        <end position="109"/>
    </location>
</feature>
<feature type="region of interest" description="Disordered" evidence="1">
    <location>
        <begin position="83"/>
        <end position="134"/>
    </location>
</feature>
<dbReference type="WBParaSite" id="jg19166">
    <property type="protein sequence ID" value="jg19166"/>
    <property type="gene ID" value="jg19166"/>
</dbReference>
<evidence type="ECO:0000313" key="2">
    <source>
        <dbReference type="Proteomes" id="UP000887574"/>
    </source>
</evidence>
<sequence>MSALCVRTKWLRLIPVSGAHRQLVCMSSSGKDDDSGISKKGTQIAKITKTGKKPAPAPNVSSLMNALAAVFWEVDTSSHASQAAKVVHSRQKQPQIGSTDQLDQPSSLDENAVSMKMKPVTEPKKKKLSRETKQHAENRLMLGKKVTSSLPQNQTIHSLISDLKASFSQELKQAESEELLESSEQSNLKETTGKNQFNALSDDRRNITGLKTHYFPSSLKLKKKALVKNTGDCWELNHQQQYSSRFTPPSRFQSFGGDRPAFSNESRNREVMPYNKTRVRLFQEIIKNNPQMGYNQANLKADQLFEKAQGMLYMPAVDSVEASDDKEGAEESKISEEDKSLLDFTIAELRETDNRKFSRPFFASDNVRMLSSDYVPSPRRHVVRPPVEPKYTDNNRLFDFSDISKMKTKILFESTDGLQERSLGFWKDWDDQLNLLDKKMLDPKTQ</sequence>
<reference evidence="3" key="1">
    <citation type="submission" date="2022-11" db="UniProtKB">
        <authorList>
            <consortium name="WormBaseParasite"/>
        </authorList>
    </citation>
    <scope>IDENTIFICATION</scope>
</reference>
<protein>
    <submittedName>
        <fullName evidence="3">Uncharacterized protein</fullName>
    </submittedName>
</protein>
<feature type="region of interest" description="Disordered" evidence="1">
    <location>
        <begin position="245"/>
        <end position="265"/>
    </location>
</feature>
<dbReference type="Proteomes" id="UP000887574">
    <property type="component" value="Unplaced"/>
</dbReference>
<name>A0A915DGD3_9BILA</name>
<accession>A0A915DGD3</accession>
<organism evidence="2 3">
    <name type="scientific">Ditylenchus dipsaci</name>
    <dbReference type="NCBI Taxonomy" id="166011"/>
    <lineage>
        <taxon>Eukaryota</taxon>
        <taxon>Metazoa</taxon>
        <taxon>Ecdysozoa</taxon>
        <taxon>Nematoda</taxon>
        <taxon>Chromadorea</taxon>
        <taxon>Rhabditida</taxon>
        <taxon>Tylenchina</taxon>
        <taxon>Tylenchomorpha</taxon>
        <taxon>Sphaerularioidea</taxon>
        <taxon>Anguinidae</taxon>
        <taxon>Anguininae</taxon>
        <taxon>Ditylenchus</taxon>
    </lineage>
</organism>
<evidence type="ECO:0000256" key="1">
    <source>
        <dbReference type="SAM" id="MobiDB-lite"/>
    </source>
</evidence>